<evidence type="ECO:0000313" key="2">
    <source>
        <dbReference type="EMBL" id="NEV68708.1"/>
    </source>
</evidence>
<accession>A0A0C1Y5I6</accession>
<sequence>MYILETTQAELFEQTMHGEVEQTIAGHLPGRVKVMGVSWTARLCIPDGRYVLPSGTPVTVFGRRGNTLLVLPYAP</sequence>
<name>A0A0C1Y5I6_9CYAN</name>
<gene>
    <name evidence="2" type="ORF">QQ91_016485</name>
</gene>
<proteinExistence type="predicted"/>
<dbReference type="InterPro" id="IPR012340">
    <property type="entry name" value="NA-bd_OB-fold"/>
</dbReference>
<dbReference type="Gene3D" id="2.40.50.140">
    <property type="entry name" value="Nucleic acid-binding proteins"/>
    <property type="match status" value="1"/>
</dbReference>
<organism evidence="2">
    <name type="scientific">Lyngbya confervoides BDU141951</name>
    <dbReference type="NCBI Taxonomy" id="1574623"/>
    <lineage>
        <taxon>Bacteria</taxon>
        <taxon>Bacillati</taxon>
        <taxon>Cyanobacteriota</taxon>
        <taxon>Cyanophyceae</taxon>
        <taxon>Oscillatoriophycideae</taxon>
        <taxon>Oscillatoriales</taxon>
        <taxon>Microcoleaceae</taxon>
        <taxon>Lyngbya</taxon>
    </lineage>
</organism>
<feature type="domain" description="NfeD-like C-terminal" evidence="1">
    <location>
        <begin position="18"/>
        <end position="70"/>
    </location>
</feature>
<dbReference type="InterPro" id="IPR002810">
    <property type="entry name" value="NfeD-like_C"/>
</dbReference>
<comment type="caution">
    <text evidence="2">The sequence shown here is derived from an EMBL/GenBank/DDBJ whole genome shotgun (WGS) entry which is preliminary data.</text>
</comment>
<protein>
    <recommendedName>
        <fullName evidence="1">NfeD-like C-terminal domain-containing protein</fullName>
    </recommendedName>
</protein>
<reference evidence="2" key="2">
    <citation type="journal article" date="2015" name="Genome Announc.">
        <title>Draft Genome Sequence of Filamentous Marine Cyanobacterium Lyngbya confervoides Strain BDU141951.</title>
        <authorList>
            <person name="Chandrababunaidu M.M."/>
            <person name="Sen D."/>
            <person name="Tripathy S."/>
        </authorList>
    </citation>
    <scope>NUCLEOTIDE SEQUENCE</scope>
    <source>
        <strain evidence="2">BDU141951</strain>
    </source>
</reference>
<reference evidence="2" key="1">
    <citation type="submission" date="2014-11" db="EMBL/GenBank/DDBJ databases">
        <authorList>
            <person name="Malar M.C."/>
            <person name="Sen D."/>
            <person name="Tripathy S."/>
        </authorList>
    </citation>
    <scope>NUCLEOTIDE SEQUENCE</scope>
    <source>
        <strain evidence="2">BDU141951</strain>
    </source>
</reference>
<evidence type="ECO:0000259" key="1">
    <source>
        <dbReference type="Pfam" id="PF01957"/>
    </source>
</evidence>
<dbReference type="AlphaFoldDB" id="A0A0C1Y5I6"/>
<dbReference type="Pfam" id="PF01957">
    <property type="entry name" value="NfeD"/>
    <property type="match status" value="1"/>
</dbReference>
<dbReference type="EMBL" id="JTHE02000003">
    <property type="protein sequence ID" value="NEV68708.1"/>
    <property type="molecule type" value="Genomic_DNA"/>
</dbReference>
<reference evidence="2" key="3">
    <citation type="submission" date="2020-02" db="EMBL/GenBank/DDBJ databases">
        <authorList>
            <person name="Sarangi A.N."/>
            <person name="Ghosh S."/>
            <person name="Mukherjee M."/>
            <person name="Tripathy S."/>
        </authorList>
    </citation>
    <scope>NUCLEOTIDE SEQUENCE</scope>
    <source>
        <strain evidence="2">BDU141951</strain>
    </source>
</reference>